<name>A0A2P2IQS8_RHIMU</name>
<accession>A0A2P2IQS8</accession>
<protein>
    <submittedName>
        <fullName evidence="1">Paired amphipathic helix protein Sin3-like 4 isoform X2</fullName>
    </submittedName>
</protein>
<organism evidence="1">
    <name type="scientific">Rhizophora mucronata</name>
    <name type="common">Asiatic mangrove</name>
    <dbReference type="NCBI Taxonomy" id="61149"/>
    <lineage>
        <taxon>Eukaryota</taxon>
        <taxon>Viridiplantae</taxon>
        <taxon>Streptophyta</taxon>
        <taxon>Embryophyta</taxon>
        <taxon>Tracheophyta</taxon>
        <taxon>Spermatophyta</taxon>
        <taxon>Magnoliopsida</taxon>
        <taxon>eudicotyledons</taxon>
        <taxon>Gunneridae</taxon>
        <taxon>Pentapetalae</taxon>
        <taxon>rosids</taxon>
        <taxon>fabids</taxon>
        <taxon>Malpighiales</taxon>
        <taxon>Rhizophoraceae</taxon>
        <taxon>Rhizophora</taxon>
    </lineage>
</organism>
<dbReference type="AlphaFoldDB" id="A0A2P2IQS8"/>
<sequence>MRRDVLHSFHHDPHFDIQQLNPQFYMRISGYLQVVACCSNCHHAHKFYHLVLSGHLSSPFPFHYVSYALCLLSSKLYHDPNVGDECLSHHQHGKL</sequence>
<dbReference type="EMBL" id="GGEC01003095">
    <property type="protein sequence ID" value="MBW83578.1"/>
    <property type="molecule type" value="Transcribed_RNA"/>
</dbReference>
<evidence type="ECO:0000313" key="1">
    <source>
        <dbReference type="EMBL" id="MBW83578.1"/>
    </source>
</evidence>
<reference evidence="1" key="1">
    <citation type="submission" date="2018-02" db="EMBL/GenBank/DDBJ databases">
        <title>Rhizophora mucronata_Transcriptome.</title>
        <authorList>
            <person name="Meera S.P."/>
            <person name="Sreeshan A."/>
            <person name="Augustine A."/>
        </authorList>
    </citation>
    <scope>NUCLEOTIDE SEQUENCE</scope>
    <source>
        <tissue evidence="1">Leaf</tissue>
    </source>
</reference>
<proteinExistence type="predicted"/>